<dbReference type="OrthoDB" id="9807885at2"/>
<dbReference type="NCBIfam" id="NF002325">
    <property type="entry name" value="PRK01278.1"/>
    <property type="match status" value="1"/>
</dbReference>
<keyword evidence="4 5" id="KW-0663">Pyridoxal phosphate</keyword>
<feature type="binding site" evidence="5">
    <location>
        <position position="125"/>
    </location>
    <ligand>
        <name>N(2)-acetyl-L-ornithine</name>
        <dbReference type="ChEBI" id="CHEBI:57805"/>
    </ligand>
</feature>
<dbReference type="Pfam" id="PF00202">
    <property type="entry name" value="Aminotran_3"/>
    <property type="match status" value="1"/>
</dbReference>
<proteinExistence type="inferred from homology"/>
<dbReference type="Proteomes" id="UP000271374">
    <property type="component" value="Unassembled WGS sequence"/>
</dbReference>
<dbReference type="HAMAP" id="MF_01107">
    <property type="entry name" value="ArgD_aminotrans_3"/>
    <property type="match status" value="1"/>
</dbReference>
<comment type="catalytic activity">
    <reaction evidence="5">
        <text>N(2)-acetyl-L-ornithine + 2-oxoglutarate = N-acetyl-L-glutamate 5-semialdehyde + L-glutamate</text>
        <dbReference type="Rhea" id="RHEA:18049"/>
        <dbReference type="ChEBI" id="CHEBI:16810"/>
        <dbReference type="ChEBI" id="CHEBI:29123"/>
        <dbReference type="ChEBI" id="CHEBI:29985"/>
        <dbReference type="ChEBI" id="CHEBI:57805"/>
        <dbReference type="EC" id="2.6.1.11"/>
    </reaction>
</comment>
<dbReference type="PANTHER" id="PTHR11986">
    <property type="entry name" value="AMINOTRANSFERASE CLASS III"/>
    <property type="match status" value="1"/>
</dbReference>
<comment type="subunit">
    <text evidence="5">Homodimer.</text>
</comment>
<comment type="similarity">
    <text evidence="5">Belongs to the class-III pyridoxal-phosphate-dependent aminotransferase family. ArgD subfamily.</text>
</comment>
<comment type="subcellular location">
    <subcellularLocation>
        <location evidence="5">Cytoplasm</location>
    </subcellularLocation>
</comment>
<feature type="binding site" evidence="5">
    <location>
        <position position="265"/>
    </location>
    <ligand>
        <name>pyridoxal 5'-phosphate</name>
        <dbReference type="ChEBI" id="CHEBI:597326"/>
    </ligand>
</feature>
<dbReference type="InterPro" id="IPR015421">
    <property type="entry name" value="PyrdxlP-dep_Trfase_major"/>
</dbReference>
<dbReference type="AlphaFoldDB" id="A0A431W7P2"/>
<dbReference type="GO" id="GO:0005737">
    <property type="term" value="C:cytoplasm"/>
    <property type="evidence" value="ECO:0007669"/>
    <property type="project" value="UniProtKB-SubCell"/>
</dbReference>
<dbReference type="GO" id="GO:0030170">
    <property type="term" value="F:pyridoxal phosphate binding"/>
    <property type="evidence" value="ECO:0007669"/>
    <property type="project" value="InterPro"/>
</dbReference>
<dbReference type="InterPro" id="IPR015424">
    <property type="entry name" value="PyrdxlP-dep_Trfase"/>
</dbReference>
<reference evidence="6 7" key="1">
    <citation type="submission" date="2018-12" db="EMBL/GenBank/DDBJ databases">
        <title>Bacillus yapensis draft genome sequence.</title>
        <authorList>
            <person name="Yu L."/>
            <person name="Xu X."/>
            <person name="Tang X."/>
        </authorList>
    </citation>
    <scope>NUCLEOTIDE SEQUENCE [LARGE SCALE GENOMIC DNA]</scope>
    <source>
        <strain evidence="6 7">XXST-01</strain>
    </source>
</reference>
<comment type="cofactor">
    <cofactor evidence="5">
        <name>pyridoxal 5'-phosphate</name>
        <dbReference type="ChEBI" id="CHEBI:597326"/>
    </cofactor>
    <text evidence="5">Binds 1 pyridoxal phosphate per subunit.</text>
</comment>
<feature type="binding site" evidence="5">
    <location>
        <position position="122"/>
    </location>
    <ligand>
        <name>pyridoxal 5'-phosphate</name>
        <dbReference type="ChEBI" id="CHEBI:597326"/>
    </ligand>
</feature>
<dbReference type="EMBL" id="RXNT01000008">
    <property type="protein sequence ID" value="RTR31519.1"/>
    <property type="molecule type" value="Genomic_DNA"/>
</dbReference>
<keyword evidence="3 5" id="KW-0808">Transferase</keyword>
<sequence length="385" mass="41820">MSYLFPTYARWEVEPVSAEGTYLTDINGITYLDYTSGIGVCNLGHQPKVIKEAVSKQLDHFWHVSNLFTIGQQEKAAQLLATAAGLEAVFFANSGAEANEAAIKLARKATGKTKIITFEKSFHGRTFATMAATGQDKIKLGYGPMLEKFVYVPFNNIDALKNEMDTDVAAIMLEVIQGEGGIHVGEQAFLQEVEELCKEYGSLLIIDEIQTGIGRTAKPFAFQHFDLTPDIVTVAKGLGSGLPIGAVIGKESLKVHFGPGSHGSTFGGNPVSISAAIATMEIIFNEIFLQEVLIKGEYLVSQLTKKLQNHESVKDIRGLGLMIGIEFDQPVQGLLQELRNEGFLALSAGENVLRLLPPLTTSISEIDKCVEIMKHTIEKTSKAAV</sequence>
<dbReference type="UniPathway" id="UPA00068">
    <property type="reaction ID" value="UER00109"/>
</dbReference>
<dbReference type="Gene3D" id="3.40.640.10">
    <property type="entry name" value="Type I PLP-dependent aspartate aminotransferase-like (Major domain)"/>
    <property type="match status" value="1"/>
</dbReference>
<dbReference type="InterPro" id="IPR049704">
    <property type="entry name" value="Aminotrans_3_PPA_site"/>
</dbReference>
<feature type="modified residue" description="N6-(pyridoxal phosphate)lysine" evidence="5">
    <location>
        <position position="236"/>
    </location>
</feature>
<dbReference type="PIRSF" id="PIRSF000521">
    <property type="entry name" value="Transaminase_4ab_Lys_Orn"/>
    <property type="match status" value="1"/>
</dbReference>
<evidence type="ECO:0000256" key="5">
    <source>
        <dbReference type="HAMAP-Rule" id="MF_01107"/>
    </source>
</evidence>
<dbReference type="GO" id="GO:0003992">
    <property type="term" value="F:N2-acetyl-L-ornithine:2-oxoglutarate 5-aminotransferase activity"/>
    <property type="evidence" value="ECO:0007669"/>
    <property type="project" value="UniProtKB-UniRule"/>
</dbReference>
<keyword evidence="2 5" id="KW-0028">Amino-acid biosynthesis</keyword>
<dbReference type="SUPFAM" id="SSF53383">
    <property type="entry name" value="PLP-dependent transferases"/>
    <property type="match status" value="1"/>
</dbReference>
<dbReference type="NCBIfam" id="TIGR00707">
    <property type="entry name" value="argD"/>
    <property type="match status" value="1"/>
</dbReference>
<dbReference type="RefSeq" id="WP_126408836.1">
    <property type="nucleotide sequence ID" value="NZ_RXNT01000008.1"/>
</dbReference>
<dbReference type="EC" id="2.6.1.11" evidence="5"/>
<evidence type="ECO:0000256" key="2">
    <source>
        <dbReference type="ARBA" id="ARBA00022605"/>
    </source>
</evidence>
<dbReference type="CDD" id="cd00610">
    <property type="entry name" value="OAT_like"/>
    <property type="match status" value="1"/>
</dbReference>
<keyword evidence="5" id="KW-0963">Cytoplasm</keyword>
<dbReference type="GO" id="GO:0006526">
    <property type="term" value="P:L-arginine biosynthetic process"/>
    <property type="evidence" value="ECO:0007669"/>
    <property type="project" value="UniProtKB-UniRule"/>
</dbReference>
<name>A0A431W7P2_9BACI</name>
<protein>
    <recommendedName>
        <fullName evidence="5">Acetylornithine aminotransferase</fullName>
        <shortName evidence="5">ACOAT</shortName>
        <ecNumber evidence="5">2.6.1.11</ecNumber>
    </recommendedName>
</protein>
<dbReference type="InterPro" id="IPR050103">
    <property type="entry name" value="Class-III_PLP-dep_AT"/>
</dbReference>
<accession>A0A431W7P2</accession>
<evidence type="ECO:0000256" key="1">
    <source>
        <dbReference type="ARBA" id="ARBA00022576"/>
    </source>
</evidence>
<comment type="pathway">
    <text evidence="5">Amino-acid biosynthesis; L-arginine biosynthesis; N(2)-acetyl-L-ornithine from L-glutamate: step 4/4.</text>
</comment>
<keyword evidence="7" id="KW-1185">Reference proteome</keyword>
<feature type="binding site" evidence="5">
    <location>
        <position position="264"/>
    </location>
    <ligand>
        <name>N(2)-acetyl-L-ornithine</name>
        <dbReference type="ChEBI" id="CHEBI:57805"/>
    </ligand>
</feature>
<dbReference type="NCBIfam" id="NF002797">
    <property type="entry name" value="PRK02936.1"/>
    <property type="match status" value="1"/>
</dbReference>
<comment type="miscellaneous">
    <text evidence="5">May also have succinyldiaminopimelate aminotransferase activity, thus carrying out the corresponding step in lysine biosynthesis.</text>
</comment>
<comment type="caution">
    <text evidence="6">The sequence shown here is derived from an EMBL/GenBank/DDBJ whole genome shotgun (WGS) entry which is preliminary data.</text>
</comment>
<keyword evidence="1 5" id="KW-0032">Aminotransferase</keyword>
<evidence type="ECO:0000256" key="4">
    <source>
        <dbReference type="ARBA" id="ARBA00022898"/>
    </source>
</evidence>
<keyword evidence="5" id="KW-0055">Arginine biosynthesis</keyword>
<evidence type="ECO:0000256" key="3">
    <source>
        <dbReference type="ARBA" id="ARBA00022679"/>
    </source>
</evidence>
<dbReference type="Gene3D" id="3.90.1150.10">
    <property type="entry name" value="Aspartate Aminotransferase, domain 1"/>
    <property type="match status" value="1"/>
</dbReference>
<evidence type="ECO:0000313" key="6">
    <source>
        <dbReference type="EMBL" id="RTR31519.1"/>
    </source>
</evidence>
<dbReference type="GO" id="GO:0042802">
    <property type="term" value="F:identical protein binding"/>
    <property type="evidence" value="ECO:0007669"/>
    <property type="project" value="TreeGrafter"/>
</dbReference>
<dbReference type="PROSITE" id="PS00600">
    <property type="entry name" value="AA_TRANSFER_CLASS_3"/>
    <property type="match status" value="1"/>
</dbReference>
<feature type="binding site" evidence="5">
    <location>
        <begin position="95"/>
        <end position="96"/>
    </location>
    <ligand>
        <name>pyridoxal 5'-phosphate</name>
        <dbReference type="ChEBI" id="CHEBI:597326"/>
    </ligand>
</feature>
<dbReference type="InterPro" id="IPR015422">
    <property type="entry name" value="PyrdxlP-dep_Trfase_small"/>
</dbReference>
<dbReference type="InterPro" id="IPR004636">
    <property type="entry name" value="AcOrn/SuccOrn_fam"/>
</dbReference>
<evidence type="ECO:0000313" key="7">
    <source>
        <dbReference type="Proteomes" id="UP000271374"/>
    </source>
</evidence>
<gene>
    <name evidence="5" type="primary">argD</name>
    <name evidence="6" type="ORF">EKG37_11635</name>
</gene>
<feature type="binding site" evidence="5">
    <location>
        <begin position="207"/>
        <end position="210"/>
    </location>
    <ligand>
        <name>pyridoxal 5'-phosphate</name>
        <dbReference type="ChEBI" id="CHEBI:597326"/>
    </ligand>
</feature>
<dbReference type="PANTHER" id="PTHR11986:SF79">
    <property type="entry name" value="ACETYLORNITHINE AMINOTRANSFERASE, MITOCHONDRIAL"/>
    <property type="match status" value="1"/>
</dbReference>
<dbReference type="FunFam" id="3.40.640.10:FF:000004">
    <property type="entry name" value="Acetylornithine aminotransferase"/>
    <property type="match status" value="1"/>
</dbReference>
<organism evidence="6 7">
    <name type="scientific">Bacillus yapensis</name>
    <dbReference type="NCBI Taxonomy" id="2492960"/>
    <lineage>
        <taxon>Bacteria</taxon>
        <taxon>Bacillati</taxon>
        <taxon>Bacillota</taxon>
        <taxon>Bacilli</taxon>
        <taxon>Bacillales</taxon>
        <taxon>Bacillaceae</taxon>
        <taxon>Bacillus</taxon>
    </lineage>
</organism>
<dbReference type="InterPro" id="IPR005814">
    <property type="entry name" value="Aminotrans_3"/>
</dbReference>